<reference evidence="2 3" key="1">
    <citation type="journal article" date="2020" name="ISME J.">
        <title>Uncovering the hidden diversity of litter-decomposition mechanisms in mushroom-forming fungi.</title>
        <authorList>
            <person name="Floudas D."/>
            <person name="Bentzer J."/>
            <person name="Ahren D."/>
            <person name="Johansson T."/>
            <person name="Persson P."/>
            <person name="Tunlid A."/>
        </authorList>
    </citation>
    <scope>NUCLEOTIDE SEQUENCE [LARGE SCALE GENOMIC DNA]</scope>
    <source>
        <strain evidence="2 3">CBS 146.42</strain>
    </source>
</reference>
<feature type="transmembrane region" description="Helical" evidence="1">
    <location>
        <begin position="91"/>
        <end position="116"/>
    </location>
</feature>
<dbReference type="AlphaFoldDB" id="A0A8H5FQD2"/>
<dbReference type="OrthoDB" id="3118044at2759"/>
<dbReference type="EMBL" id="JAACJO010000054">
    <property type="protein sequence ID" value="KAF5344952.1"/>
    <property type="molecule type" value="Genomic_DNA"/>
</dbReference>
<keyword evidence="1" id="KW-0812">Transmembrane</keyword>
<comment type="caution">
    <text evidence="2">The sequence shown here is derived from an EMBL/GenBank/DDBJ whole genome shotgun (WGS) entry which is preliminary data.</text>
</comment>
<keyword evidence="1" id="KW-0472">Membrane</keyword>
<protein>
    <submittedName>
        <fullName evidence="2">Uncharacterized protein</fullName>
    </submittedName>
</protein>
<feature type="transmembrane region" description="Helical" evidence="1">
    <location>
        <begin position="181"/>
        <end position="201"/>
    </location>
</feature>
<proteinExistence type="predicted"/>
<evidence type="ECO:0000256" key="1">
    <source>
        <dbReference type="SAM" id="Phobius"/>
    </source>
</evidence>
<evidence type="ECO:0000313" key="3">
    <source>
        <dbReference type="Proteomes" id="UP000559027"/>
    </source>
</evidence>
<name>A0A8H5FQD2_9AGAR</name>
<keyword evidence="1" id="KW-1133">Transmembrane helix</keyword>
<feature type="transmembrane region" description="Helical" evidence="1">
    <location>
        <begin position="136"/>
        <end position="160"/>
    </location>
</feature>
<gene>
    <name evidence="2" type="ORF">D9756_011496</name>
</gene>
<feature type="transmembrane region" description="Helical" evidence="1">
    <location>
        <begin position="256"/>
        <end position="277"/>
    </location>
</feature>
<accession>A0A8H5FQD2</accession>
<dbReference type="Proteomes" id="UP000559027">
    <property type="component" value="Unassembled WGS sequence"/>
</dbReference>
<feature type="transmembrane region" description="Helical" evidence="1">
    <location>
        <begin position="49"/>
        <end position="70"/>
    </location>
</feature>
<evidence type="ECO:0000313" key="2">
    <source>
        <dbReference type="EMBL" id="KAF5344952.1"/>
    </source>
</evidence>
<organism evidence="2 3">
    <name type="scientific">Leucocoprinus leucothites</name>
    <dbReference type="NCBI Taxonomy" id="201217"/>
    <lineage>
        <taxon>Eukaryota</taxon>
        <taxon>Fungi</taxon>
        <taxon>Dikarya</taxon>
        <taxon>Basidiomycota</taxon>
        <taxon>Agaricomycotina</taxon>
        <taxon>Agaricomycetes</taxon>
        <taxon>Agaricomycetidae</taxon>
        <taxon>Agaricales</taxon>
        <taxon>Agaricineae</taxon>
        <taxon>Agaricaceae</taxon>
        <taxon>Leucocoprinus</taxon>
    </lineage>
</organism>
<feature type="transmembrane region" description="Helical" evidence="1">
    <location>
        <begin position="213"/>
        <end position="236"/>
    </location>
</feature>
<feature type="transmembrane region" description="Helical" evidence="1">
    <location>
        <begin position="297"/>
        <end position="316"/>
    </location>
</feature>
<sequence>MLSIQVSRILIFALTFLPSLIPAKRDGGGGGGRLLGTEYSKFSLKPFDAAEFAFSVIFAIVTALQAFKALSNIRRRINKVPPSIAALEYSVGPIFPTCLLMATLLLTTAYVLHATYVGLVFNTSQFSGSWWSVSFIGAWYTIEFFADIFLVSSILALLLCRMKIMLGTPRRIMDVKAIADAILVVILLALSMGVVWLQIPYIPEAETVAEGPIVIFDLLYLAYSSFLFVAAVDIAVTSAKLNIRARKSSQLNDHSIIRSCTFTISPLFMVYTLFQLIFPVCFDQIPEKVINHIKQWYLVSLIIGCITRVIVINACLGSGMPPLPKENREVKEHADSENVIQAA</sequence>
<keyword evidence="3" id="KW-1185">Reference proteome</keyword>